<dbReference type="Gene3D" id="3.40.50.1820">
    <property type="entry name" value="alpha/beta hydrolase"/>
    <property type="match status" value="1"/>
</dbReference>
<protein>
    <submittedName>
        <fullName evidence="1">Predicted esterase of the alpha/beta hydrolase fold</fullName>
    </submittedName>
</protein>
<dbReference type="SUPFAM" id="SSF53474">
    <property type="entry name" value="alpha/beta-Hydrolases"/>
    <property type="match status" value="1"/>
</dbReference>
<dbReference type="Proteomes" id="UP000255091">
    <property type="component" value="Unassembled WGS sequence"/>
</dbReference>
<reference evidence="1 2" key="1">
    <citation type="submission" date="2018-06" db="EMBL/GenBank/DDBJ databases">
        <authorList>
            <consortium name="Pathogen Informatics"/>
            <person name="Doyle S."/>
        </authorList>
    </citation>
    <scope>NUCLEOTIDE SEQUENCE [LARGE SCALE GENOMIC DNA]</scope>
    <source>
        <strain evidence="1 2">NCTC6133</strain>
    </source>
</reference>
<evidence type="ECO:0000313" key="2">
    <source>
        <dbReference type="Proteomes" id="UP000255091"/>
    </source>
</evidence>
<dbReference type="Pfam" id="PF06821">
    <property type="entry name" value="Ser_hydrolase"/>
    <property type="match status" value="1"/>
</dbReference>
<dbReference type="InterPro" id="IPR010662">
    <property type="entry name" value="RBBP9/YdeN"/>
</dbReference>
<evidence type="ECO:0000313" key="1">
    <source>
        <dbReference type="EMBL" id="SUK54818.1"/>
    </source>
</evidence>
<sequence length="69" mass="8182">MIILKRKLIIFYGLSSKNDKYVSYKETQRLMNALEGNLRIVEDGGHFLEEDGFETFTALQDRMQDYMTR</sequence>
<organism evidence="1 2">
    <name type="scientific">Staphylococcus aureus</name>
    <dbReference type="NCBI Taxonomy" id="1280"/>
    <lineage>
        <taxon>Bacteria</taxon>
        <taxon>Bacillati</taxon>
        <taxon>Bacillota</taxon>
        <taxon>Bacilli</taxon>
        <taxon>Bacillales</taxon>
        <taxon>Staphylococcaceae</taxon>
        <taxon>Staphylococcus</taxon>
    </lineage>
</organism>
<gene>
    <name evidence="1" type="ORF">NCTC6133_02463</name>
</gene>
<dbReference type="EMBL" id="UHAP01000001">
    <property type="protein sequence ID" value="SUK54818.1"/>
    <property type="molecule type" value="Genomic_DNA"/>
</dbReference>
<accession>A0A380DUN9</accession>
<name>A0A380DUN9_STAAU</name>
<dbReference type="AlphaFoldDB" id="A0A380DUN9"/>
<proteinExistence type="predicted"/>
<dbReference type="GO" id="GO:0016787">
    <property type="term" value="F:hydrolase activity"/>
    <property type="evidence" value="ECO:0007669"/>
    <property type="project" value="UniProtKB-KW"/>
</dbReference>
<keyword evidence="1" id="KW-0378">Hydrolase</keyword>
<dbReference type="InterPro" id="IPR029058">
    <property type="entry name" value="AB_hydrolase_fold"/>
</dbReference>